<keyword evidence="2" id="KW-1185">Reference proteome</keyword>
<comment type="caution">
    <text evidence="1">The sequence shown here is derived from an EMBL/GenBank/DDBJ whole genome shotgun (WGS) entry which is preliminary data.</text>
</comment>
<gene>
    <name evidence="1" type="ORF">CR513_07447</name>
</gene>
<dbReference type="EMBL" id="QJKJ01001294">
    <property type="protein sequence ID" value="RDY08336.1"/>
    <property type="molecule type" value="Genomic_DNA"/>
</dbReference>
<organism evidence="1 2">
    <name type="scientific">Mucuna pruriens</name>
    <name type="common">Velvet bean</name>
    <name type="synonym">Dolichos pruriens</name>
    <dbReference type="NCBI Taxonomy" id="157652"/>
    <lineage>
        <taxon>Eukaryota</taxon>
        <taxon>Viridiplantae</taxon>
        <taxon>Streptophyta</taxon>
        <taxon>Embryophyta</taxon>
        <taxon>Tracheophyta</taxon>
        <taxon>Spermatophyta</taxon>
        <taxon>Magnoliopsida</taxon>
        <taxon>eudicotyledons</taxon>
        <taxon>Gunneridae</taxon>
        <taxon>Pentapetalae</taxon>
        <taxon>rosids</taxon>
        <taxon>fabids</taxon>
        <taxon>Fabales</taxon>
        <taxon>Fabaceae</taxon>
        <taxon>Papilionoideae</taxon>
        <taxon>50 kb inversion clade</taxon>
        <taxon>NPAAA clade</taxon>
        <taxon>indigoferoid/millettioid clade</taxon>
        <taxon>Phaseoleae</taxon>
        <taxon>Mucuna</taxon>
    </lineage>
</organism>
<dbReference type="AlphaFoldDB" id="A0A371HZW8"/>
<protein>
    <submittedName>
        <fullName evidence="1">Uncharacterized protein</fullName>
    </submittedName>
</protein>
<name>A0A371HZW8_MUCPR</name>
<sequence>MYTEVKVCYNNPQNIKELNETLLVVVAKCSFVSGRYKLDNIIIVQEIFSTMRCDTLLPRILKLK</sequence>
<dbReference type="Proteomes" id="UP000257109">
    <property type="component" value="Unassembled WGS sequence"/>
</dbReference>
<evidence type="ECO:0000313" key="1">
    <source>
        <dbReference type="EMBL" id="RDY08336.1"/>
    </source>
</evidence>
<evidence type="ECO:0000313" key="2">
    <source>
        <dbReference type="Proteomes" id="UP000257109"/>
    </source>
</evidence>
<reference evidence="1" key="1">
    <citation type="submission" date="2018-05" db="EMBL/GenBank/DDBJ databases">
        <title>Draft genome of Mucuna pruriens seed.</title>
        <authorList>
            <person name="Nnadi N.E."/>
            <person name="Vos R."/>
            <person name="Hasami M.H."/>
            <person name="Devisetty U.K."/>
            <person name="Aguiy J.C."/>
        </authorList>
    </citation>
    <scope>NUCLEOTIDE SEQUENCE [LARGE SCALE GENOMIC DNA]</scope>
    <source>
        <strain evidence="1">JCA_2017</strain>
    </source>
</reference>
<accession>A0A371HZW8</accession>
<feature type="non-terminal residue" evidence="1">
    <location>
        <position position="1"/>
    </location>
</feature>
<proteinExistence type="predicted"/>